<name>A0ABD3GBA8_9MARC</name>
<evidence type="ECO:0000256" key="2">
    <source>
        <dbReference type="SAM" id="SignalP"/>
    </source>
</evidence>
<gene>
    <name evidence="5" type="ORF">R1sor_025667</name>
</gene>
<evidence type="ECO:0000313" key="6">
    <source>
        <dbReference type="Proteomes" id="UP001633002"/>
    </source>
</evidence>
<dbReference type="Pfam" id="PF25273">
    <property type="entry name" value="DUF7869"/>
    <property type="match status" value="1"/>
</dbReference>
<feature type="signal peptide" evidence="2">
    <location>
        <begin position="1"/>
        <end position="26"/>
    </location>
</feature>
<evidence type="ECO:0000313" key="5">
    <source>
        <dbReference type="EMBL" id="KAL3675719.1"/>
    </source>
</evidence>
<keyword evidence="2" id="KW-0732">Signal</keyword>
<dbReference type="PANTHER" id="PTHR33153">
    <property type="entry name" value="MYND-TYPE DOMAIN-CONTAINING PROTEIN"/>
    <property type="match status" value="1"/>
</dbReference>
<evidence type="ECO:0000259" key="4">
    <source>
        <dbReference type="Pfam" id="PF26133"/>
    </source>
</evidence>
<feature type="domain" description="DUF7869" evidence="3">
    <location>
        <begin position="563"/>
        <end position="753"/>
    </location>
</feature>
<dbReference type="EMBL" id="JBJQOH010000008">
    <property type="protein sequence ID" value="KAL3675719.1"/>
    <property type="molecule type" value="Genomic_DNA"/>
</dbReference>
<dbReference type="InterPro" id="IPR058352">
    <property type="entry name" value="DUF8039"/>
</dbReference>
<evidence type="ECO:0000256" key="1">
    <source>
        <dbReference type="SAM" id="MobiDB-lite"/>
    </source>
</evidence>
<evidence type="ECO:0000259" key="3">
    <source>
        <dbReference type="Pfam" id="PF25273"/>
    </source>
</evidence>
<protein>
    <submittedName>
        <fullName evidence="5">Uncharacterized protein</fullName>
    </submittedName>
</protein>
<feature type="region of interest" description="Disordered" evidence="1">
    <location>
        <begin position="84"/>
        <end position="112"/>
    </location>
</feature>
<keyword evidence="6" id="KW-1185">Reference proteome</keyword>
<feature type="domain" description="DUF8039" evidence="4">
    <location>
        <begin position="14"/>
        <end position="76"/>
    </location>
</feature>
<comment type="caution">
    <text evidence="5">The sequence shown here is derived from an EMBL/GenBank/DDBJ whole genome shotgun (WGS) entry which is preliminary data.</text>
</comment>
<reference evidence="5 6" key="1">
    <citation type="submission" date="2024-09" db="EMBL/GenBank/DDBJ databases">
        <title>Chromosome-scale assembly of Riccia sorocarpa.</title>
        <authorList>
            <person name="Paukszto L."/>
        </authorList>
    </citation>
    <scope>NUCLEOTIDE SEQUENCE [LARGE SCALE GENOMIC DNA]</scope>
    <source>
        <strain evidence="5">LP-2024</strain>
        <tissue evidence="5">Aerial parts of the thallus</tissue>
    </source>
</reference>
<dbReference type="Proteomes" id="UP001633002">
    <property type="component" value="Unassembled WGS sequence"/>
</dbReference>
<dbReference type="PANTHER" id="PTHR33153:SF3">
    <property type="entry name" value="TRAFFICKING PROTEIN PARTICLE COMPLEX SUBUNIT 11 DOMAIN-CONTAINING PROTEIN"/>
    <property type="match status" value="1"/>
</dbReference>
<sequence length="977" mass="110275">MEAGKSIELISRGMLVALATVFSVTASDHCHFVTVGEDRLIVQIQEAIVPSSPLPYPNDGAETVREAVHGFVLWDKIHCRDVGESDSGKGKNTVLENQDDGGVESGGLSSEEDQIPAEVPVQLLVFENRKTWKGKIVTVLALGCAGSELAMGQIVYPDSSVCINGKPVGEENAGVMITTLSPDIDSQIVQDQLPNYTSDQPHLCSWPIRLLKLQENGWLLGDLYSVYTDADYERPADQVVIGTEKCHYHSAKRKLLSPEEQNLKKMQKKGVAKLTDDSIRETIAKGCGCSNGCWKKWSVEEIRAERKDIYGVKHDQKLDLLFAKIDASKQRKDDMVLFKDGHFVCKKAFYNFHGIAKSSYYAYRNGSQGGAKQGFHGNTGTLKPREKTIHAVSTLKLLLEEMSEPMPHLSFDNKGKNGTDDICHKLPSCYTQKDLYNELRIKIDQTGQETISVAKFYTMWESSFANFSFHKKSAFVVCTSCERYRTLLTRERNVELRKQYKGERETHLQLQMSRRTNYYSHNLLATSEPNLFKSGIHDGMDSNKTSVPKLANNVKALSGVGMPLPVKIAGILNRGSGPPSCAHVCIGGLWKSDPNFTISSMAKYLRDCETFDGDMRGDLAFSTDLEHPLFKSLYNQPIFEKTFLQWKKQVMAFLSELVARGVFKIVIASFFIVGHTHEDVDAFFSKINRALSGKDVSSIPQLLAEVYGAEEKRSLPRFVTEVADYKSHAQPYRQTFKGIRVPVAFKFSMLDNGPIYQYQLTYGDLWLPTFGNTIWKRKDPKSSVDFSVIPPPDREPVDVGMFEKHANTEEISQYLKAYVKHIDSIQEKTDPTSDLHSMDQAIKVYWKNILKLLEEGWSSNKGKPLKEGFWARTNHGTWYKRPSDMGDCTRLEQDLLEREADEERAERERPFVGSTVERGLDSFTPLLDIQVGHMIIIRPADDFEPKNIVWLAKATSVVNRDSDSTFHNHVKVDWYRP</sequence>
<feature type="chain" id="PRO_5044891752" evidence="2">
    <location>
        <begin position="27"/>
        <end position="977"/>
    </location>
</feature>
<dbReference type="InterPro" id="IPR057191">
    <property type="entry name" value="DUF7869"/>
</dbReference>
<organism evidence="5 6">
    <name type="scientific">Riccia sorocarpa</name>
    <dbReference type="NCBI Taxonomy" id="122646"/>
    <lineage>
        <taxon>Eukaryota</taxon>
        <taxon>Viridiplantae</taxon>
        <taxon>Streptophyta</taxon>
        <taxon>Embryophyta</taxon>
        <taxon>Marchantiophyta</taxon>
        <taxon>Marchantiopsida</taxon>
        <taxon>Marchantiidae</taxon>
        <taxon>Marchantiales</taxon>
        <taxon>Ricciaceae</taxon>
        <taxon>Riccia</taxon>
    </lineage>
</organism>
<accession>A0ABD3GBA8</accession>
<dbReference type="Pfam" id="PF26133">
    <property type="entry name" value="DUF8039"/>
    <property type="match status" value="1"/>
</dbReference>
<proteinExistence type="predicted"/>
<dbReference type="AlphaFoldDB" id="A0ABD3GBA8"/>